<reference evidence="5" key="1">
    <citation type="submission" date="2022-11" db="UniProtKB">
        <authorList>
            <consortium name="WormBaseParasite"/>
        </authorList>
    </citation>
    <scope>IDENTIFICATION</scope>
</reference>
<sequence length="476" mass="51984">MKEFYKLVIFWLLFVGLYCYKPPLMNVTSIEDVPETQKENLRIENGYAIIEMKADGDFNEYNASLLLDRNESFIFIFNVTYADDIANYINLTLNSSEPESTIMIPLLYTALSAIKKIYFINNGDPIGAFADSDSMAFELFPNGTLTNNGSSAIPKIFPLSDAEIQEEDGKRRFDFSILWKNKVYGEFMIPLNQFAVESPPTTTTSTTTTSTTTETTTTTTTPKKLVTDSTKLSTKKGSSVAKASISGTSDVMIWGIGLFIFAILYLIVIGVAVYFYRKKKRELRAKARTSYSPLAIHPKKNAGNVQTTAKIPTVPPSNPTQVPSSNPTQVPSSNALKSNPPKTAKSSTAPAKQALVTKSAVPVPAKSTPMIKSAEQTKPTPLTKNVEPAPVPIAAATNVKSTEPAKPAQMTKKVEPAPIVPTKIPPSQPTQRPTTTTAPKPASQPTQNSDEKKTVGKEFGKPGENYIEFATLNEKK</sequence>
<name>A0A914QG84_9BILA</name>
<evidence type="ECO:0000256" key="1">
    <source>
        <dbReference type="SAM" id="MobiDB-lite"/>
    </source>
</evidence>
<keyword evidence="3" id="KW-0732">Signal</keyword>
<feature type="transmembrane region" description="Helical" evidence="2">
    <location>
        <begin position="251"/>
        <end position="276"/>
    </location>
</feature>
<feature type="compositionally biased region" description="Low complexity" evidence="1">
    <location>
        <begin position="199"/>
        <end position="222"/>
    </location>
</feature>
<feature type="region of interest" description="Disordered" evidence="1">
    <location>
        <begin position="294"/>
        <end position="387"/>
    </location>
</feature>
<evidence type="ECO:0000256" key="2">
    <source>
        <dbReference type="SAM" id="Phobius"/>
    </source>
</evidence>
<feature type="region of interest" description="Disordered" evidence="1">
    <location>
        <begin position="400"/>
        <end position="476"/>
    </location>
</feature>
<organism evidence="4 5">
    <name type="scientific">Panagrolaimus davidi</name>
    <dbReference type="NCBI Taxonomy" id="227884"/>
    <lineage>
        <taxon>Eukaryota</taxon>
        <taxon>Metazoa</taxon>
        <taxon>Ecdysozoa</taxon>
        <taxon>Nematoda</taxon>
        <taxon>Chromadorea</taxon>
        <taxon>Rhabditida</taxon>
        <taxon>Tylenchina</taxon>
        <taxon>Panagrolaimomorpha</taxon>
        <taxon>Panagrolaimoidea</taxon>
        <taxon>Panagrolaimidae</taxon>
        <taxon>Panagrolaimus</taxon>
    </lineage>
</organism>
<dbReference type="AlphaFoldDB" id="A0A914QG84"/>
<evidence type="ECO:0000313" key="5">
    <source>
        <dbReference type="WBParaSite" id="PDA_v2.g30996.t1"/>
    </source>
</evidence>
<feature type="compositionally biased region" description="Basic and acidic residues" evidence="1">
    <location>
        <begin position="449"/>
        <end position="461"/>
    </location>
</feature>
<dbReference type="WBParaSite" id="PDA_v2.g30996.t1">
    <property type="protein sequence ID" value="PDA_v2.g30996.t1"/>
    <property type="gene ID" value="PDA_v2.g30996"/>
</dbReference>
<dbReference type="Proteomes" id="UP000887578">
    <property type="component" value="Unplaced"/>
</dbReference>
<feature type="compositionally biased region" description="Polar residues" evidence="1">
    <location>
        <begin position="374"/>
        <end position="383"/>
    </location>
</feature>
<feature type="chain" id="PRO_5037173349" evidence="3">
    <location>
        <begin position="20"/>
        <end position="476"/>
    </location>
</feature>
<feature type="compositionally biased region" description="Low complexity" evidence="1">
    <location>
        <begin position="429"/>
        <end position="447"/>
    </location>
</feature>
<protein>
    <submittedName>
        <fullName evidence="5">Uncharacterized protein</fullName>
    </submittedName>
</protein>
<evidence type="ECO:0000256" key="3">
    <source>
        <dbReference type="SAM" id="SignalP"/>
    </source>
</evidence>
<keyword evidence="2" id="KW-0472">Membrane</keyword>
<proteinExistence type="predicted"/>
<keyword evidence="4" id="KW-1185">Reference proteome</keyword>
<keyword evidence="2" id="KW-1133">Transmembrane helix</keyword>
<accession>A0A914QG84</accession>
<feature type="signal peptide" evidence="3">
    <location>
        <begin position="1"/>
        <end position="19"/>
    </location>
</feature>
<keyword evidence="2" id="KW-0812">Transmembrane</keyword>
<feature type="region of interest" description="Disordered" evidence="1">
    <location>
        <begin position="199"/>
        <end position="223"/>
    </location>
</feature>
<feature type="compositionally biased region" description="Polar residues" evidence="1">
    <location>
        <begin position="319"/>
        <end position="350"/>
    </location>
</feature>
<evidence type="ECO:0000313" key="4">
    <source>
        <dbReference type="Proteomes" id="UP000887578"/>
    </source>
</evidence>